<keyword evidence="6 9" id="KW-0694">RNA-binding</keyword>
<dbReference type="NCBIfam" id="TIGR03677">
    <property type="entry name" value="eL8_ribo"/>
    <property type="match status" value="1"/>
</dbReference>
<dbReference type="InterPro" id="IPR022481">
    <property type="entry name" value="Ribosomal_eL8_arc"/>
</dbReference>
<dbReference type="GO" id="GO:0004526">
    <property type="term" value="F:ribonuclease P activity"/>
    <property type="evidence" value="ECO:0007669"/>
    <property type="project" value="UniProtKB-UniRule"/>
</dbReference>
<dbReference type="InterPro" id="IPR029064">
    <property type="entry name" value="Ribosomal_eL30-like_sf"/>
</dbReference>
<evidence type="ECO:0000256" key="1">
    <source>
        <dbReference type="ARBA" id="ARBA00004496"/>
    </source>
</evidence>
<dbReference type="FunFam" id="3.30.1330.30:FF:000020">
    <property type="entry name" value="50S ribosomal protein L7Ae"/>
    <property type="match status" value="1"/>
</dbReference>
<dbReference type="HAMAP" id="MF_00326">
    <property type="entry name" value="Ribosomal_eL8"/>
    <property type="match status" value="1"/>
</dbReference>
<dbReference type="PANTHER" id="PTHR23105">
    <property type="entry name" value="RIBOSOMAL PROTEIN L7AE FAMILY MEMBER"/>
    <property type="match status" value="1"/>
</dbReference>
<keyword evidence="7 9" id="KW-0689">Ribosomal protein</keyword>
<evidence type="ECO:0000313" key="11">
    <source>
        <dbReference type="EMBL" id="HIH09159.1"/>
    </source>
</evidence>
<dbReference type="GO" id="GO:0001682">
    <property type="term" value="P:tRNA 5'-leader removal"/>
    <property type="evidence" value="ECO:0007669"/>
    <property type="project" value="UniProtKB-UniRule"/>
</dbReference>
<dbReference type="GO" id="GO:0006412">
    <property type="term" value="P:translation"/>
    <property type="evidence" value="ECO:0007669"/>
    <property type="project" value="UniProtKB-UniRule"/>
</dbReference>
<dbReference type="GO" id="GO:0003735">
    <property type="term" value="F:structural constituent of ribosome"/>
    <property type="evidence" value="ECO:0007669"/>
    <property type="project" value="InterPro"/>
</dbReference>
<dbReference type="AlphaFoldDB" id="A0A7J4IY26"/>
<dbReference type="PRINTS" id="PR00884">
    <property type="entry name" value="RIBOSOMALHS6"/>
</dbReference>
<sequence length="121" mass="13111">MAEFVKFSVPEDLKARQSGLLEKIRKSGKVRVGSNEATKAIERGVAKLVVIAEDVTPPEIVMHLPLICREKGIPFSYISTKKGLGQAVGIEVGTAAIAVIDEGETKKDFADFTRKLAEVTK</sequence>
<dbReference type="Proteomes" id="UP000565078">
    <property type="component" value="Unassembled WGS sequence"/>
</dbReference>
<evidence type="ECO:0000256" key="9">
    <source>
        <dbReference type="HAMAP-Rule" id="MF_00326"/>
    </source>
</evidence>
<feature type="domain" description="Ribosomal protein eL8/eL30/eS12/Gadd45" evidence="10">
    <location>
        <begin position="19"/>
        <end position="106"/>
    </location>
</feature>
<proteinExistence type="inferred from homology"/>
<keyword evidence="3 9" id="KW-0963">Cytoplasm</keyword>
<evidence type="ECO:0000256" key="8">
    <source>
        <dbReference type="ARBA" id="ARBA00023274"/>
    </source>
</evidence>
<comment type="subcellular location">
    <subcellularLocation>
        <location evidence="1 9">Cytoplasm</location>
    </subcellularLocation>
</comment>
<evidence type="ECO:0000256" key="2">
    <source>
        <dbReference type="ARBA" id="ARBA00007337"/>
    </source>
</evidence>
<dbReference type="GO" id="GO:0005737">
    <property type="term" value="C:cytoplasm"/>
    <property type="evidence" value="ECO:0007669"/>
    <property type="project" value="UniProtKB-SubCell"/>
</dbReference>
<accession>A0A7J4IY26</accession>
<evidence type="ECO:0000256" key="6">
    <source>
        <dbReference type="ARBA" id="ARBA00022884"/>
    </source>
</evidence>
<evidence type="ECO:0000256" key="7">
    <source>
        <dbReference type="ARBA" id="ARBA00022980"/>
    </source>
</evidence>
<gene>
    <name evidence="9" type="primary">rpl7ae</name>
    <name evidence="11" type="ORF">HA254_00655</name>
</gene>
<organism evidence="11 12">
    <name type="scientific">Candidatus Iainarchaeum sp</name>
    <dbReference type="NCBI Taxonomy" id="3101447"/>
    <lineage>
        <taxon>Archaea</taxon>
        <taxon>Candidatus Iainarchaeota</taxon>
        <taxon>Candidatus Iainarchaeia</taxon>
        <taxon>Candidatus Iainarchaeales</taxon>
        <taxon>Candidatus Iainarchaeaceae</taxon>
        <taxon>Candidatus Iainarchaeum</taxon>
    </lineage>
</organism>
<evidence type="ECO:0000256" key="4">
    <source>
        <dbReference type="ARBA" id="ARBA00022694"/>
    </source>
</evidence>
<comment type="subunit">
    <text evidence="9">Part of the 50S ribosomal subunit. Probably part of the RNase P complex.</text>
</comment>
<protein>
    <recommendedName>
        <fullName evidence="9">Large ribosomal subunit protein eL8</fullName>
    </recommendedName>
</protein>
<dbReference type="Gene3D" id="3.30.1330.30">
    <property type="match status" value="1"/>
</dbReference>
<comment type="function">
    <text evidence="9">Multifunctional RNA-binding protein that recognizes the K-turn motif in ribosomal RNA, the RNA component of RNase P, box H/ACA, box C/D and box C'/D' sRNAs.</text>
</comment>
<dbReference type="GO" id="GO:0019843">
    <property type="term" value="F:rRNA binding"/>
    <property type="evidence" value="ECO:0007669"/>
    <property type="project" value="UniProtKB-KW"/>
</dbReference>
<dbReference type="EMBL" id="DUGC01000012">
    <property type="protein sequence ID" value="HIH09159.1"/>
    <property type="molecule type" value="Genomic_DNA"/>
</dbReference>
<dbReference type="Pfam" id="PF01248">
    <property type="entry name" value="Ribosomal_L7Ae"/>
    <property type="match status" value="1"/>
</dbReference>
<dbReference type="InterPro" id="IPR050257">
    <property type="entry name" value="eL8/uL1-like"/>
</dbReference>
<dbReference type="InterPro" id="IPR018492">
    <property type="entry name" value="Ribosomal_eL8/Nhp2"/>
</dbReference>
<dbReference type="SUPFAM" id="SSF55315">
    <property type="entry name" value="L30e-like"/>
    <property type="match status" value="1"/>
</dbReference>
<keyword evidence="4 9" id="KW-0819">tRNA processing</keyword>
<dbReference type="PRINTS" id="PR00881">
    <property type="entry name" value="L7ARS6FAMILY"/>
</dbReference>
<comment type="similarity">
    <text evidence="2 9">Belongs to the eukaryotic ribosomal protein eL8 family.</text>
</comment>
<evidence type="ECO:0000256" key="3">
    <source>
        <dbReference type="ARBA" id="ARBA00022490"/>
    </source>
</evidence>
<name>A0A7J4IY26_9ARCH</name>
<evidence type="ECO:0000256" key="5">
    <source>
        <dbReference type="ARBA" id="ARBA00022730"/>
    </source>
</evidence>
<evidence type="ECO:0000259" key="10">
    <source>
        <dbReference type="Pfam" id="PF01248"/>
    </source>
</evidence>
<keyword evidence="5 9" id="KW-0699">rRNA-binding</keyword>
<dbReference type="GO" id="GO:0005840">
    <property type="term" value="C:ribosome"/>
    <property type="evidence" value="ECO:0007669"/>
    <property type="project" value="UniProtKB-KW"/>
</dbReference>
<dbReference type="InterPro" id="IPR004038">
    <property type="entry name" value="Ribosomal_eL8/eL30/eS12/Gad45"/>
</dbReference>
<dbReference type="GO" id="GO:1990904">
    <property type="term" value="C:ribonucleoprotein complex"/>
    <property type="evidence" value="ECO:0007669"/>
    <property type="project" value="UniProtKB-KW"/>
</dbReference>
<reference evidence="12" key="1">
    <citation type="journal article" date="2020" name="bioRxiv">
        <title>A rank-normalized archaeal taxonomy based on genome phylogeny resolves widespread incomplete and uneven classifications.</title>
        <authorList>
            <person name="Rinke C."/>
            <person name="Chuvochina M."/>
            <person name="Mussig A.J."/>
            <person name="Chaumeil P.-A."/>
            <person name="Waite D.W."/>
            <person name="Whitman W.B."/>
            <person name="Parks D.H."/>
            <person name="Hugenholtz P."/>
        </authorList>
    </citation>
    <scope>NUCLEOTIDE SEQUENCE [LARGE SCALE GENOMIC DNA]</scope>
</reference>
<evidence type="ECO:0000313" key="12">
    <source>
        <dbReference type="Proteomes" id="UP000565078"/>
    </source>
</evidence>
<keyword evidence="8 9" id="KW-0687">Ribonucleoprotein</keyword>
<comment type="caution">
    <text evidence="11">The sequence shown here is derived from an EMBL/GenBank/DDBJ whole genome shotgun (WGS) entry which is preliminary data.</text>
</comment>